<dbReference type="PANTHER" id="PTHR30126">
    <property type="entry name" value="HTH-TYPE TRANSCRIPTIONAL REGULATOR"/>
    <property type="match status" value="1"/>
</dbReference>
<evidence type="ECO:0000259" key="5">
    <source>
        <dbReference type="PROSITE" id="PS50931"/>
    </source>
</evidence>
<geneLocation type="plasmid" evidence="6 7">
    <name>unnamed2</name>
</geneLocation>
<dbReference type="PANTHER" id="PTHR30126:SF98">
    <property type="entry name" value="HTH-TYPE TRANSCRIPTIONAL ACTIVATOR BAUR"/>
    <property type="match status" value="1"/>
</dbReference>
<keyword evidence="3" id="KW-0238">DNA-binding</keyword>
<proteinExistence type="inferred from homology"/>
<accession>A0ABZ1E5E4</accession>
<organism evidence="6 7">
    <name type="scientific">Thioclava litoralis</name>
    <dbReference type="NCBI Taxonomy" id="3076557"/>
    <lineage>
        <taxon>Bacteria</taxon>
        <taxon>Pseudomonadati</taxon>
        <taxon>Pseudomonadota</taxon>
        <taxon>Alphaproteobacteria</taxon>
        <taxon>Rhodobacterales</taxon>
        <taxon>Paracoccaceae</taxon>
        <taxon>Thioclava</taxon>
    </lineage>
</organism>
<dbReference type="Proteomes" id="UP001623290">
    <property type="component" value="Plasmid unnamed2"/>
</dbReference>
<evidence type="ECO:0000313" key="7">
    <source>
        <dbReference type="Proteomes" id="UP001623290"/>
    </source>
</evidence>
<comment type="similarity">
    <text evidence="1">Belongs to the LysR transcriptional regulatory family.</text>
</comment>
<dbReference type="InterPro" id="IPR000847">
    <property type="entry name" value="LysR_HTH_N"/>
</dbReference>
<sequence>MLIFGGPMLTDLTGADLRALHVFQTICACGSFAAAERKLDVRQSTISVQIANLERRLGFRLCDRGPGGLRLTERGRTLLEASARLNLAVESFTQTAAALTNKTVGTLRLGLMDHLSNTPSFSVSRLLRGFHELAPEVNLQVVQDIQSVLVDQILNKSLDMAIGAFPASDAQYDRLPLYKERQFIHCGPLHPFFKDAPQDYDAETLEAQRWVRRSYRLDPEAGFPLALGPAAATAANLEAVGVILSALPVLGYLPSHAAASFVTRNEIRRVTDNYSVTFEVSLISRAGQRDTAAMRHLRDLAVQAKKRR</sequence>
<reference evidence="6 7" key="1">
    <citation type="submission" date="2023-09" db="EMBL/GenBank/DDBJ databases">
        <title>Thioclava shenzhenensis sp. nov., a multidrug resistant bacteria-antagonizing species isolated from coastal seawater.</title>
        <authorList>
            <person name="Long M."/>
        </authorList>
    </citation>
    <scope>NUCLEOTIDE SEQUENCE [LARGE SCALE GENOMIC DNA]</scope>
    <source>
        <strain evidence="6 7">FTW29</strain>
        <plasmid evidence="6 7">unnamed2</plasmid>
    </source>
</reference>
<dbReference type="RefSeq" id="WP_339109863.1">
    <property type="nucleotide sequence ID" value="NZ_CP135445.1"/>
</dbReference>
<name>A0ABZ1E5E4_9RHOB</name>
<keyword evidence="4" id="KW-0804">Transcription</keyword>
<dbReference type="Pfam" id="PF03466">
    <property type="entry name" value="LysR_substrate"/>
    <property type="match status" value="1"/>
</dbReference>
<dbReference type="SUPFAM" id="SSF53850">
    <property type="entry name" value="Periplasmic binding protein-like II"/>
    <property type="match status" value="1"/>
</dbReference>
<protein>
    <submittedName>
        <fullName evidence="6">LysR family transcriptional regulator</fullName>
    </submittedName>
</protein>
<evidence type="ECO:0000256" key="2">
    <source>
        <dbReference type="ARBA" id="ARBA00023015"/>
    </source>
</evidence>
<dbReference type="SUPFAM" id="SSF46785">
    <property type="entry name" value="Winged helix' DNA-binding domain"/>
    <property type="match status" value="1"/>
</dbReference>
<dbReference type="InterPro" id="IPR036390">
    <property type="entry name" value="WH_DNA-bd_sf"/>
</dbReference>
<dbReference type="Pfam" id="PF00126">
    <property type="entry name" value="HTH_1"/>
    <property type="match status" value="1"/>
</dbReference>
<dbReference type="Gene3D" id="1.10.10.10">
    <property type="entry name" value="Winged helix-like DNA-binding domain superfamily/Winged helix DNA-binding domain"/>
    <property type="match status" value="1"/>
</dbReference>
<feature type="domain" description="HTH lysR-type" evidence="5">
    <location>
        <begin position="16"/>
        <end position="72"/>
    </location>
</feature>
<keyword evidence="7" id="KW-1185">Reference proteome</keyword>
<dbReference type="InterPro" id="IPR036388">
    <property type="entry name" value="WH-like_DNA-bd_sf"/>
</dbReference>
<keyword evidence="6" id="KW-0614">Plasmid</keyword>
<evidence type="ECO:0000256" key="1">
    <source>
        <dbReference type="ARBA" id="ARBA00009437"/>
    </source>
</evidence>
<dbReference type="PROSITE" id="PS50931">
    <property type="entry name" value="HTH_LYSR"/>
    <property type="match status" value="1"/>
</dbReference>
<gene>
    <name evidence="6" type="ORF">RPE78_17090</name>
</gene>
<dbReference type="EMBL" id="CP135445">
    <property type="protein sequence ID" value="WRY35573.1"/>
    <property type="molecule type" value="Genomic_DNA"/>
</dbReference>
<evidence type="ECO:0000313" key="6">
    <source>
        <dbReference type="EMBL" id="WRY35573.1"/>
    </source>
</evidence>
<dbReference type="InterPro" id="IPR005119">
    <property type="entry name" value="LysR_subst-bd"/>
</dbReference>
<evidence type="ECO:0000256" key="4">
    <source>
        <dbReference type="ARBA" id="ARBA00023163"/>
    </source>
</evidence>
<keyword evidence="2" id="KW-0805">Transcription regulation</keyword>
<dbReference type="CDD" id="cd05466">
    <property type="entry name" value="PBP2_LTTR_substrate"/>
    <property type="match status" value="1"/>
</dbReference>
<dbReference type="Gene3D" id="3.40.190.10">
    <property type="entry name" value="Periplasmic binding protein-like II"/>
    <property type="match status" value="2"/>
</dbReference>
<evidence type="ECO:0000256" key="3">
    <source>
        <dbReference type="ARBA" id="ARBA00023125"/>
    </source>
</evidence>